<dbReference type="InterPro" id="IPR001360">
    <property type="entry name" value="Glyco_hydro_1"/>
</dbReference>
<proteinExistence type="inferred from homology"/>
<organism evidence="5 6">
    <name type="scientific">Cohnella terricola</name>
    <dbReference type="NCBI Taxonomy" id="1289167"/>
    <lineage>
        <taxon>Bacteria</taxon>
        <taxon>Bacillati</taxon>
        <taxon>Bacillota</taxon>
        <taxon>Bacilli</taxon>
        <taxon>Bacillales</taxon>
        <taxon>Paenibacillaceae</taxon>
        <taxon>Cohnella</taxon>
    </lineage>
</organism>
<dbReference type="GO" id="GO:0008422">
    <property type="term" value="F:beta-glucosidase activity"/>
    <property type="evidence" value="ECO:0007669"/>
    <property type="project" value="TreeGrafter"/>
</dbReference>
<comment type="caution">
    <text evidence="5">The sequence shown here is derived from an EMBL/GenBank/DDBJ whole genome shotgun (WGS) entry which is preliminary data.</text>
</comment>
<dbReference type="RefSeq" id="WP_144707334.1">
    <property type="nucleotide sequence ID" value="NZ_VNJJ01000029.1"/>
</dbReference>
<evidence type="ECO:0000256" key="3">
    <source>
        <dbReference type="ARBA" id="ARBA00023295"/>
    </source>
</evidence>
<gene>
    <name evidence="5" type="ORF">FPZ45_24755</name>
</gene>
<accession>A0A559J4I9</accession>
<dbReference type="PANTHER" id="PTHR10353">
    <property type="entry name" value="GLYCOSYL HYDROLASE"/>
    <property type="match status" value="1"/>
</dbReference>
<comment type="similarity">
    <text evidence="1 4">Belongs to the glycosyl hydrolase 1 family.</text>
</comment>
<reference evidence="5 6" key="1">
    <citation type="submission" date="2019-07" db="EMBL/GenBank/DDBJ databases">
        <authorList>
            <person name="Kim J."/>
        </authorList>
    </citation>
    <scope>NUCLEOTIDE SEQUENCE [LARGE SCALE GENOMIC DNA]</scope>
    <source>
        <strain evidence="5 6">G13</strain>
    </source>
</reference>
<dbReference type="Proteomes" id="UP000316330">
    <property type="component" value="Unassembled WGS sequence"/>
</dbReference>
<dbReference type="GO" id="GO:0005975">
    <property type="term" value="P:carbohydrate metabolic process"/>
    <property type="evidence" value="ECO:0007669"/>
    <property type="project" value="InterPro"/>
</dbReference>
<dbReference type="Gene3D" id="3.20.20.80">
    <property type="entry name" value="Glycosidases"/>
    <property type="match status" value="1"/>
</dbReference>
<keyword evidence="2 5" id="KW-0378">Hydrolase</keyword>
<keyword evidence="3" id="KW-0326">Glycosidase</keyword>
<dbReference type="InterPro" id="IPR017853">
    <property type="entry name" value="GH"/>
</dbReference>
<sequence>MREKEPWIWALGIEDTFIGQTNRQERTLDEYELTQHYRFWKEDLDAARATGATMIRYGIPWYKVEPEPGVFDWSWVDPVMKDFTLHPEMTPIIDLMHYGTPLWLKNEFMNGQYPQRVASYASAFAERYGELVRYFTPLNEPYINAEWSGWTGTWPPYMKGHLGFVQLMKQLSKGIILTMEAVRKQRSDALFVHVEASKLFVTSDPSLTKETALWNEIRYMMWELIQGLVGKGHPLYAWLIDQGMTEEDFSWYRERAVELDIVGINYYPQFSVNEITRETLDRELVPSVIPGTGEHLIQIAEDIYRRYKKPVFITETSYKGTIEQRIDWMEELFVSCRKIADRGVDLIGVTWFPFLDMVDWPYRNNDQTLEENIVTFGLVTLEQQADGTLKRVKNAACDRFEEEIRRSRIGASTEEEGA</sequence>
<evidence type="ECO:0000256" key="2">
    <source>
        <dbReference type="ARBA" id="ARBA00022801"/>
    </source>
</evidence>
<dbReference type="Pfam" id="PF00232">
    <property type="entry name" value="Glyco_hydro_1"/>
    <property type="match status" value="1"/>
</dbReference>
<evidence type="ECO:0000313" key="6">
    <source>
        <dbReference type="Proteomes" id="UP000316330"/>
    </source>
</evidence>
<protein>
    <submittedName>
        <fullName evidence="5">Family 1 glycosylhydrolase</fullName>
    </submittedName>
</protein>
<dbReference type="OrthoDB" id="9800974at2"/>
<dbReference type="EMBL" id="VNJJ01000029">
    <property type="protein sequence ID" value="TVX94805.1"/>
    <property type="molecule type" value="Genomic_DNA"/>
</dbReference>
<evidence type="ECO:0000313" key="5">
    <source>
        <dbReference type="EMBL" id="TVX94805.1"/>
    </source>
</evidence>
<dbReference type="PANTHER" id="PTHR10353:SF36">
    <property type="entry name" value="LP05116P"/>
    <property type="match status" value="1"/>
</dbReference>
<name>A0A559J4I9_9BACL</name>
<evidence type="ECO:0000256" key="1">
    <source>
        <dbReference type="ARBA" id="ARBA00010838"/>
    </source>
</evidence>
<evidence type="ECO:0000256" key="4">
    <source>
        <dbReference type="RuleBase" id="RU003690"/>
    </source>
</evidence>
<keyword evidence="6" id="KW-1185">Reference proteome</keyword>
<dbReference type="SUPFAM" id="SSF51445">
    <property type="entry name" value="(Trans)glycosidases"/>
    <property type="match status" value="1"/>
</dbReference>
<dbReference type="AlphaFoldDB" id="A0A559J4I9"/>